<name>A0ABD2KTC0_9BILA</name>
<dbReference type="EMBL" id="JBICBT010000665">
    <property type="protein sequence ID" value="KAL3106054.1"/>
    <property type="molecule type" value="Genomic_DNA"/>
</dbReference>
<reference evidence="1 2" key="1">
    <citation type="submission" date="2024-10" db="EMBL/GenBank/DDBJ databases">
        <authorList>
            <person name="Kim D."/>
        </authorList>
    </citation>
    <scope>NUCLEOTIDE SEQUENCE [LARGE SCALE GENOMIC DNA]</scope>
    <source>
        <strain evidence="1">BH-2024</strain>
    </source>
</reference>
<sequence length="485" mass="55849">MAQPIQQPTHTKQPEKVKCFSETESVLHGEFDIDIHNHSEMKEQSDAQTDDKLDAHKLREMNEQLDAQTDDKLDAHKLREMNEQLDAQTDDKLDAHKLREMNEQLDAQTDDKLDAHKLREMNEQLDAQTDDKLDAHKLREMNEQLDAQTDDKLDAHKLREMIEQLDAQTDDKLDAHKLREMNEQLDAQTDDKLDAHKLREMNEQLDAQTDDKLDAHKLREMNEQLDANVENQGDVREELIVLTFNQCKIFNKIHKIEKNQQKIVKNQQKIVKNQQEIAKDLHRIEKGQQETSEKLDLLLSLSITQQQQDQPQHNVVSNGVRTWFGTVATGVQERVKEQAMDKAVELLVNGFDALAHNVLPKKKWSETTGYGRSPRVIRRRLTDWRGPFGPPQSTACGARQTSSSVSPHYLLHLRMLPFVKLENSQSLSLLLMAQHIHCSTQKNAPIKADVFPRRILLAITNWTVPCTFRKLMAKAGDKALDIVGE</sequence>
<keyword evidence="2" id="KW-1185">Reference proteome</keyword>
<organism evidence="1 2">
    <name type="scientific">Heterodera trifolii</name>
    <dbReference type="NCBI Taxonomy" id="157864"/>
    <lineage>
        <taxon>Eukaryota</taxon>
        <taxon>Metazoa</taxon>
        <taxon>Ecdysozoa</taxon>
        <taxon>Nematoda</taxon>
        <taxon>Chromadorea</taxon>
        <taxon>Rhabditida</taxon>
        <taxon>Tylenchina</taxon>
        <taxon>Tylenchomorpha</taxon>
        <taxon>Tylenchoidea</taxon>
        <taxon>Heteroderidae</taxon>
        <taxon>Heteroderinae</taxon>
        <taxon>Heterodera</taxon>
    </lineage>
</organism>
<comment type="caution">
    <text evidence="1">The sequence shown here is derived from an EMBL/GenBank/DDBJ whole genome shotgun (WGS) entry which is preliminary data.</text>
</comment>
<evidence type="ECO:0000313" key="2">
    <source>
        <dbReference type="Proteomes" id="UP001620626"/>
    </source>
</evidence>
<evidence type="ECO:0000313" key="1">
    <source>
        <dbReference type="EMBL" id="KAL3106054.1"/>
    </source>
</evidence>
<dbReference type="Proteomes" id="UP001620626">
    <property type="component" value="Unassembled WGS sequence"/>
</dbReference>
<gene>
    <name evidence="1" type="ORF">niasHT_029687</name>
</gene>
<accession>A0ABD2KTC0</accession>
<dbReference type="AlphaFoldDB" id="A0ABD2KTC0"/>
<protein>
    <submittedName>
        <fullName evidence="1">Uncharacterized protein</fullName>
    </submittedName>
</protein>
<dbReference type="InterPro" id="IPR011992">
    <property type="entry name" value="EF-hand-dom_pair"/>
</dbReference>
<dbReference type="SUPFAM" id="SSF47473">
    <property type="entry name" value="EF-hand"/>
    <property type="match status" value="1"/>
</dbReference>
<proteinExistence type="predicted"/>